<keyword evidence="1" id="KW-0472">Membrane</keyword>
<feature type="transmembrane region" description="Helical" evidence="1">
    <location>
        <begin position="78"/>
        <end position="104"/>
    </location>
</feature>
<feature type="transmembrane region" description="Helical" evidence="1">
    <location>
        <begin position="152"/>
        <end position="172"/>
    </location>
</feature>
<dbReference type="RefSeq" id="WP_139128649.1">
    <property type="nucleotide sequence ID" value="NZ_FMDM01000004.1"/>
</dbReference>
<keyword evidence="1" id="KW-1133">Transmembrane helix</keyword>
<name>A0A1C5HZI6_9ACTN</name>
<dbReference type="EMBL" id="FMDM01000004">
    <property type="protein sequence ID" value="SCG51051.1"/>
    <property type="molecule type" value="Genomic_DNA"/>
</dbReference>
<feature type="transmembrane region" description="Helical" evidence="1">
    <location>
        <begin position="394"/>
        <end position="413"/>
    </location>
</feature>
<protein>
    <submittedName>
        <fullName evidence="2">Uncharacterized protein</fullName>
    </submittedName>
</protein>
<proteinExistence type="predicted"/>
<sequence length="539" mass="56827">MTRHRATAPDGTQVALAWLGRPETVLALLVLLLNDHVLKAAWPGPVTGKLSDVAGLVLAPSLVAVLVTLVAPRLRALVAALVALGSVGVGFAVVKTSGYAATAASDLWSVVSGPSSVRADRTDLLALPALAVAGWAWHRARRDPVGRRSARLVRLLVLLPAATFAVAATSALHSPDAVDAAVVDGRLVAGIADSRGPESRPVASQWRISEDAGLTWRDATAGEVALLTSRSADPALPAREDCSTASPRHCYRLTPGRIRVEASDDAGRNWHLSWQVTEEQRALLNARYQEAGPHGERIAGQDLAVLDTGAGGHVVLVANGRDGFAVRGADGRWQRIGFTGGQWGANPPPLDAISPMDRHNDPLRAVTLAFALAAFVLIVSGMRAGHTTGYGLSLSFPLSVVLFLVALALLPVWTTDDLVAPTAAIGCAFLLLGGTMLALIPNWARRAPGRWTAEVFLAAALTLVLTALPLAGWLHGRPVYAVIAVLLTLPATLPGLVLGWRAARLIEPWQAPWPYWPPPSHPVDPPYPPSAGQWPGRAR</sequence>
<evidence type="ECO:0000313" key="2">
    <source>
        <dbReference type="EMBL" id="SCG51051.1"/>
    </source>
</evidence>
<evidence type="ECO:0000256" key="1">
    <source>
        <dbReference type="SAM" id="Phobius"/>
    </source>
</evidence>
<organism evidence="2 3">
    <name type="scientific">Micromonospora humi</name>
    <dbReference type="NCBI Taxonomy" id="745366"/>
    <lineage>
        <taxon>Bacteria</taxon>
        <taxon>Bacillati</taxon>
        <taxon>Actinomycetota</taxon>
        <taxon>Actinomycetes</taxon>
        <taxon>Micromonosporales</taxon>
        <taxon>Micromonosporaceae</taxon>
        <taxon>Micromonospora</taxon>
    </lineage>
</organism>
<keyword evidence="1" id="KW-0812">Transmembrane</keyword>
<gene>
    <name evidence="2" type="ORF">GA0070213_104192</name>
</gene>
<dbReference type="SUPFAM" id="SSF50939">
    <property type="entry name" value="Sialidases"/>
    <property type="match status" value="1"/>
</dbReference>
<feature type="transmembrane region" description="Helical" evidence="1">
    <location>
        <begin position="53"/>
        <end position="71"/>
    </location>
</feature>
<dbReference type="InterPro" id="IPR036278">
    <property type="entry name" value="Sialidase_sf"/>
</dbReference>
<feature type="transmembrane region" description="Helical" evidence="1">
    <location>
        <begin position="451"/>
        <end position="473"/>
    </location>
</feature>
<dbReference type="AlphaFoldDB" id="A0A1C5HZI6"/>
<feature type="transmembrane region" description="Helical" evidence="1">
    <location>
        <begin position="419"/>
        <end position="439"/>
    </location>
</feature>
<dbReference type="OrthoDB" id="3524974at2"/>
<accession>A0A1C5HZI6</accession>
<feature type="transmembrane region" description="Helical" evidence="1">
    <location>
        <begin position="363"/>
        <end position="382"/>
    </location>
</feature>
<dbReference type="Proteomes" id="UP000199360">
    <property type="component" value="Unassembled WGS sequence"/>
</dbReference>
<evidence type="ECO:0000313" key="3">
    <source>
        <dbReference type="Proteomes" id="UP000199360"/>
    </source>
</evidence>
<keyword evidence="3" id="KW-1185">Reference proteome</keyword>
<dbReference type="STRING" id="745366.GA0070213_104192"/>
<reference evidence="3" key="1">
    <citation type="submission" date="2016-06" db="EMBL/GenBank/DDBJ databases">
        <authorList>
            <person name="Varghese N."/>
            <person name="Submissions Spin"/>
        </authorList>
    </citation>
    <scope>NUCLEOTIDE SEQUENCE [LARGE SCALE GENOMIC DNA]</scope>
    <source>
        <strain evidence="3">DSM 45647</strain>
    </source>
</reference>
<feature type="transmembrane region" description="Helical" evidence="1">
    <location>
        <begin position="479"/>
        <end position="500"/>
    </location>
</feature>